<dbReference type="InterPro" id="IPR001867">
    <property type="entry name" value="OmpR/PhoB-type_DNA-bd"/>
</dbReference>
<keyword evidence="2" id="KW-0238">DNA-binding</keyword>
<dbReference type="Gene3D" id="1.10.10.10">
    <property type="entry name" value="Winged helix-like DNA-binding domain superfamily/Winged helix DNA-binding domain"/>
    <property type="match status" value="1"/>
</dbReference>
<evidence type="ECO:0000313" key="6">
    <source>
        <dbReference type="Proteomes" id="UP000565579"/>
    </source>
</evidence>
<dbReference type="AlphaFoldDB" id="A0A7X0NRV3"/>
<gene>
    <name evidence="5" type="ORF">HD593_003273</name>
</gene>
<protein>
    <recommendedName>
        <fullName evidence="4">OmpR/PhoB-type domain-containing protein</fullName>
    </recommendedName>
</protein>
<dbReference type="GO" id="GO:0004497">
    <property type="term" value="F:monooxygenase activity"/>
    <property type="evidence" value="ECO:0007669"/>
    <property type="project" value="InterPro"/>
</dbReference>
<dbReference type="InterPro" id="IPR036396">
    <property type="entry name" value="Cyt_P450_sf"/>
</dbReference>
<reference evidence="5 6" key="1">
    <citation type="submission" date="2020-08" db="EMBL/GenBank/DDBJ databases">
        <title>Sequencing the genomes of 1000 actinobacteria strains.</title>
        <authorList>
            <person name="Klenk H.-P."/>
        </authorList>
    </citation>
    <scope>NUCLEOTIDE SEQUENCE [LARGE SCALE GENOMIC DNA]</scope>
    <source>
        <strain evidence="5 6">DSM 43768</strain>
    </source>
</reference>
<proteinExistence type="inferred from homology"/>
<feature type="region of interest" description="Disordered" evidence="3">
    <location>
        <begin position="56"/>
        <end position="137"/>
    </location>
</feature>
<dbReference type="Proteomes" id="UP000565579">
    <property type="component" value="Unassembled WGS sequence"/>
</dbReference>
<dbReference type="PANTHER" id="PTHR46696">
    <property type="entry name" value="P450, PUTATIVE (EUROFUNG)-RELATED"/>
    <property type="match status" value="1"/>
</dbReference>
<dbReference type="GO" id="GO:0005506">
    <property type="term" value="F:iron ion binding"/>
    <property type="evidence" value="ECO:0007669"/>
    <property type="project" value="InterPro"/>
</dbReference>
<dbReference type="Pfam" id="PF00486">
    <property type="entry name" value="Trans_reg_C"/>
    <property type="match status" value="1"/>
</dbReference>
<evidence type="ECO:0000256" key="2">
    <source>
        <dbReference type="ARBA" id="ARBA00023125"/>
    </source>
</evidence>
<feature type="domain" description="OmpR/PhoB-type" evidence="4">
    <location>
        <begin position="148"/>
        <end position="190"/>
    </location>
</feature>
<dbReference type="Gene3D" id="1.10.630.10">
    <property type="entry name" value="Cytochrome P450"/>
    <property type="match status" value="1"/>
</dbReference>
<dbReference type="InterPro" id="IPR036388">
    <property type="entry name" value="WH-like_DNA-bd_sf"/>
</dbReference>
<organism evidence="5 6">
    <name type="scientific">Nonomuraea rubra</name>
    <dbReference type="NCBI Taxonomy" id="46180"/>
    <lineage>
        <taxon>Bacteria</taxon>
        <taxon>Bacillati</taxon>
        <taxon>Actinomycetota</taxon>
        <taxon>Actinomycetes</taxon>
        <taxon>Streptosporangiales</taxon>
        <taxon>Streptosporangiaceae</taxon>
        <taxon>Nonomuraea</taxon>
    </lineage>
</organism>
<evidence type="ECO:0000259" key="4">
    <source>
        <dbReference type="Pfam" id="PF00486"/>
    </source>
</evidence>
<evidence type="ECO:0000256" key="3">
    <source>
        <dbReference type="SAM" id="MobiDB-lite"/>
    </source>
</evidence>
<dbReference type="GO" id="GO:0006355">
    <property type="term" value="P:regulation of DNA-templated transcription"/>
    <property type="evidence" value="ECO:0007669"/>
    <property type="project" value="InterPro"/>
</dbReference>
<dbReference type="GO" id="GO:0020037">
    <property type="term" value="F:heme binding"/>
    <property type="evidence" value="ECO:0007669"/>
    <property type="project" value="InterPro"/>
</dbReference>
<sequence>MLLGNTVLCLDAHPEQQARLRADRASIPAAIEESLRLFTPFAALGRATTREVELGGVTIPGRPAGDVPARRGRPGSPPVHRPGGVRPGPRPRPPSGLRPRRPRSCALCGSTWPPATTRWRSPPTAPPRCARPPNGTPDLVSKTVSGGVRLAPTEWRILEILRRNPGKLSPQRYLLTEVWGRRHVKETHHLRQ</sequence>
<keyword evidence="6" id="KW-1185">Reference proteome</keyword>
<dbReference type="PANTHER" id="PTHR46696:SF6">
    <property type="entry name" value="P450, PUTATIVE (EUROFUNG)-RELATED"/>
    <property type="match status" value="1"/>
</dbReference>
<dbReference type="GO" id="GO:0003677">
    <property type="term" value="F:DNA binding"/>
    <property type="evidence" value="ECO:0007669"/>
    <property type="project" value="UniProtKB-KW"/>
</dbReference>
<dbReference type="EMBL" id="JACHMI010000001">
    <property type="protein sequence ID" value="MBB6548478.1"/>
    <property type="molecule type" value="Genomic_DNA"/>
</dbReference>
<dbReference type="GO" id="GO:0016705">
    <property type="term" value="F:oxidoreductase activity, acting on paired donors, with incorporation or reduction of molecular oxygen"/>
    <property type="evidence" value="ECO:0007669"/>
    <property type="project" value="InterPro"/>
</dbReference>
<name>A0A7X0NRV3_9ACTN</name>
<accession>A0A7X0NRV3</accession>
<dbReference type="RefSeq" id="WP_312903498.1">
    <property type="nucleotide sequence ID" value="NZ_BAAAXY010000101.1"/>
</dbReference>
<dbReference type="SUPFAM" id="SSF46894">
    <property type="entry name" value="C-terminal effector domain of the bipartite response regulators"/>
    <property type="match status" value="1"/>
</dbReference>
<evidence type="ECO:0000313" key="5">
    <source>
        <dbReference type="EMBL" id="MBB6548478.1"/>
    </source>
</evidence>
<evidence type="ECO:0000256" key="1">
    <source>
        <dbReference type="ARBA" id="ARBA00010617"/>
    </source>
</evidence>
<comment type="caution">
    <text evidence="5">The sequence shown here is derived from an EMBL/GenBank/DDBJ whole genome shotgun (WGS) entry which is preliminary data.</text>
</comment>
<comment type="similarity">
    <text evidence="1">Belongs to the cytochrome P450 family.</text>
</comment>
<dbReference type="GO" id="GO:0000160">
    <property type="term" value="P:phosphorelay signal transduction system"/>
    <property type="evidence" value="ECO:0007669"/>
    <property type="project" value="InterPro"/>
</dbReference>
<dbReference type="SUPFAM" id="SSF48264">
    <property type="entry name" value="Cytochrome P450"/>
    <property type="match status" value="1"/>
</dbReference>
<dbReference type="InterPro" id="IPR016032">
    <property type="entry name" value="Sig_transdc_resp-reg_C-effctor"/>
</dbReference>